<dbReference type="PANTHER" id="PTHR42759:SF1">
    <property type="entry name" value="MAGNESIUM-CHELATASE SUBUNIT CHLD"/>
    <property type="match status" value="1"/>
</dbReference>
<organism evidence="2 3">
    <name type="scientific">Dankookia rubra</name>
    <dbReference type="NCBI Taxonomy" id="1442381"/>
    <lineage>
        <taxon>Bacteria</taxon>
        <taxon>Pseudomonadati</taxon>
        <taxon>Pseudomonadota</taxon>
        <taxon>Alphaproteobacteria</taxon>
        <taxon>Acetobacterales</taxon>
        <taxon>Roseomonadaceae</taxon>
        <taxon>Dankookia</taxon>
    </lineage>
</organism>
<accession>A0A4R5Q9W4</accession>
<dbReference type="Gene3D" id="3.40.50.300">
    <property type="entry name" value="P-loop containing nucleotide triphosphate hydrolases"/>
    <property type="match status" value="1"/>
</dbReference>
<dbReference type="InterPro" id="IPR050764">
    <property type="entry name" value="CbbQ/NirQ/NorQ/GpvN"/>
</dbReference>
<dbReference type="InterPro" id="IPR003593">
    <property type="entry name" value="AAA+_ATPase"/>
</dbReference>
<dbReference type="Pfam" id="PF07728">
    <property type="entry name" value="AAA_5"/>
    <property type="match status" value="1"/>
</dbReference>
<dbReference type="OrthoDB" id="9783370at2"/>
<dbReference type="SUPFAM" id="SSF52540">
    <property type="entry name" value="P-loop containing nucleoside triphosphate hydrolases"/>
    <property type="match status" value="1"/>
</dbReference>
<gene>
    <name evidence="2" type="ORF">E2C06_25495</name>
</gene>
<dbReference type="InterPro" id="IPR011704">
    <property type="entry name" value="ATPase_dyneun-rel_AAA"/>
</dbReference>
<sequence length="460" mass="48855">MCNAPAAARRRGAGPLCRSPPLLARKRRLSCAPRWRQRSSGSFCLLATPSSQPRSRSAACCSGAGARAGRHSYWHGCRLSRGGSSPRCAALVPMPRPSCSAEILRRKTPTRSAPPAACCARCCLLAPTARRALGSTTCCCGLQAGPDAKDTPRMPYAYHRRFNPNAPTPATGEGAVGDRADAATYIFDEDATLAVNIALATGRPILVRGPSGVGKSALARAVARQLGWSYVQAVVTSRTQARDLLWQVDQLRRLQDAQLNRLSADEAPYVTPGPLFWAFDPVAARNLLERTGRPTLVPPEVCAGAPNTVVLVDEIDKADPDVPNNLLEALGSLAFTIEELSLRVAAAANPPLVIVTTNEERDLPPAFVRRCVALYISPADADRLAAIAAVHLPAMDRALVAAVARHVAERGEETGIPASTAEFLDTLRACRDLGVAPGEAGFDQLVRMTLWKAGGPDSLV</sequence>
<comment type="caution">
    <text evidence="2">The sequence shown here is derived from an EMBL/GenBank/DDBJ whole genome shotgun (WGS) entry which is preliminary data.</text>
</comment>
<dbReference type="SMART" id="SM00382">
    <property type="entry name" value="AAA"/>
    <property type="match status" value="1"/>
</dbReference>
<dbReference type="GO" id="GO:0005524">
    <property type="term" value="F:ATP binding"/>
    <property type="evidence" value="ECO:0007669"/>
    <property type="project" value="InterPro"/>
</dbReference>
<evidence type="ECO:0000259" key="1">
    <source>
        <dbReference type="SMART" id="SM00382"/>
    </source>
</evidence>
<dbReference type="GO" id="GO:0016887">
    <property type="term" value="F:ATP hydrolysis activity"/>
    <property type="evidence" value="ECO:0007669"/>
    <property type="project" value="InterPro"/>
</dbReference>
<evidence type="ECO:0000313" key="2">
    <source>
        <dbReference type="EMBL" id="TDH59810.1"/>
    </source>
</evidence>
<evidence type="ECO:0000313" key="3">
    <source>
        <dbReference type="Proteomes" id="UP000295096"/>
    </source>
</evidence>
<dbReference type="InterPro" id="IPR027417">
    <property type="entry name" value="P-loop_NTPase"/>
</dbReference>
<dbReference type="AlphaFoldDB" id="A0A4R5Q9W4"/>
<feature type="domain" description="AAA+ ATPase" evidence="1">
    <location>
        <begin position="201"/>
        <end position="380"/>
    </location>
</feature>
<name>A0A4R5Q9W4_9PROT</name>
<dbReference type="PANTHER" id="PTHR42759">
    <property type="entry name" value="MOXR FAMILY PROTEIN"/>
    <property type="match status" value="1"/>
</dbReference>
<proteinExistence type="predicted"/>
<dbReference type="EMBL" id="SMSJ01000053">
    <property type="protein sequence ID" value="TDH59810.1"/>
    <property type="molecule type" value="Genomic_DNA"/>
</dbReference>
<dbReference type="Proteomes" id="UP000295096">
    <property type="component" value="Unassembled WGS sequence"/>
</dbReference>
<protein>
    <submittedName>
        <fullName evidence="2">MoxR family ATPase</fullName>
    </submittedName>
</protein>
<keyword evidence="3" id="KW-1185">Reference proteome</keyword>
<reference evidence="2 3" key="1">
    <citation type="journal article" date="2016" name="J. Microbiol.">
        <title>Dankookia rubra gen. nov., sp. nov., an alphaproteobacterium isolated from sediment of a shallow stream.</title>
        <authorList>
            <person name="Kim W.H."/>
            <person name="Kim D.H."/>
            <person name="Kang K."/>
            <person name="Ahn T.Y."/>
        </authorList>
    </citation>
    <scope>NUCLEOTIDE SEQUENCE [LARGE SCALE GENOMIC DNA]</scope>
    <source>
        <strain evidence="2 3">JCM30602</strain>
    </source>
</reference>
<dbReference type="CDD" id="cd00009">
    <property type="entry name" value="AAA"/>
    <property type="match status" value="1"/>
</dbReference>